<dbReference type="PANTHER" id="PTHR37691:SF1">
    <property type="entry name" value="BLR3518 PROTEIN"/>
    <property type="match status" value="1"/>
</dbReference>
<evidence type="ECO:0000313" key="2">
    <source>
        <dbReference type="EMBL" id="GAA0578994.1"/>
    </source>
</evidence>
<dbReference type="InterPro" id="IPR003787">
    <property type="entry name" value="Sulphur_relay_DsrE/F-like"/>
</dbReference>
<dbReference type="Gene3D" id="3.40.1260.10">
    <property type="entry name" value="DsrEFH-like"/>
    <property type="match status" value="1"/>
</dbReference>
<proteinExistence type="predicted"/>
<name>A0ABN1F087_9PROT</name>
<keyword evidence="3" id="KW-1185">Reference proteome</keyword>
<gene>
    <name evidence="2" type="ORF">GCM10009416_16830</name>
</gene>
<dbReference type="InterPro" id="IPR027396">
    <property type="entry name" value="DsrEFH-like"/>
</dbReference>
<dbReference type="PANTHER" id="PTHR37691">
    <property type="entry name" value="BLR3518 PROTEIN"/>
    <property type="match status" value="1"/>
</dbReference>
<reference evidence="2 3" key="1">
    <citation type="journal article" date="2019" name="Int. J. Syst. Evol. Microbiol.">
        <title>The Global Catalogue of Microorganisms (GCM) 10K type strain sequencing project: providing services to taxonomists for standard genome sequencing and annotation.</title>
        <authorList>
            <consortium name="The Broad Institute Genomics Platform"/>
            <consortium name="The Broad Institute Genome Sequencing Center for Infectious Disease"/>
            <person name="Wu L."/>
            <person name="Ma J."/>
        </authorList>
    </citation>
    <scope>NUCLEOTIDE SEQUENCE [LARGE SCALE GENOMIC DNA]</scope>
    <source>
        <strain evidence="2 3">JCM 9933</strain>
    </source>
</reference>
<dbReference type="InterPro" id="IPR006311">
    <property type="entry name" value="TAT_signal"/>
</dbReference>
<protein>
    <recommendedName>
        <fullName evidence="4">DsrE/DsrF-like family protein</fullName>
    </recommendedName>
</protein>
<organism evidence="2 3">
    <name type="scientific">Craurococcus roseus</name>
    <dbReference type="NCBI Taxonomy" id="77585"/>
    <lineage>
        <taxon>Bacteria</taxon>
        <taxon>Pseudomonadati</taxon>
        <taxon>Pseudomonadota</taxon>
        <taxon>Alphaproteobacteria</taxon>
        <taxon>Acetobacterales</taxon>
        <taxon>Acetobacteraceae</taxon>
        <taxon>Craurococcus</taxon>
    </lineage>
</organism>
<accession>A0ABN1F087</accession>
<comment type="caution">
    <text evidence="2">The sequence shown here is derived from an EMBL/GenBank/DDBJ whole genome shotgun (WGS) entry which is preliminary data.</text>
</comment>
<evidence type="ECO:0000313" key="3">
    <source>
        <dbReference type="Proteomes" id="UP001501588"/>
    </source>
</evidence>
<dbReference type="Proteomes" id="UP001501588">
    <property type="component" value="Unassembled WGS sequence"/>
</dbReference>
<dbReference type="EMBL" id="BAAAFZ010000017">
    <property type="protein sequence ID" value="GAA0578994.1"/>
    <property type="molecule type" value="Genomic_DNA"/>
</dbReference>
<feature type="signal peptide" evidence="1">
    <location>
        <begin position="1"/>
        <end position="26"/>
    </location>
</feature>
<dbReference type="Pfam" id="PF02635">
    <property type="entry name" value="DsrE"/>
    <property type="match status" value="1"/>
</dbReference>
<keyword evidence="1" id="KW-0732">Signal</keyword>
<evidence type="ECO:0008006" key="4">
    <source>
        <dbReference type="Google" id="ProtNLM"/>
    </source>
</evidence>
<dbReference type="PROSITE" id="PS51318">
    <property type="entry name" value="TAT"/>
    <property type="match status" value="1"/>
</dbReference>
<feature type="chain" id="PRO_5046021411" description="DsrE/DsrF-like family protein" evidence="1">
    <location>
        <begin position="27"/>
        <end position="160"/>
    </location>
</feature>
<dbReference type="SUPFAM" id="SSF75169">
    <property type="entry name" value="DsrEFH-like"/>
    <property type="match status" value="1"/>
</dbReference>
<evidence type="ECO:0000256" key="1">
    <source>
        <dbReference type="SAM" id="SignalP"/>
    </source>
</evidence>
<sequence length="160" mass="17363">MEAAMAARMRRRAGLTGLLAAGAATAGGAAAQAPAAPAKELILYHLNQPGGEEFRHYRQLLRNLRNHLSVLPQGGYDLRVVMHGAGLGLLRLAARQEPQIAATVDELKLAGVRFEICRITLRLDGIKLEELYDATEDDLVESGVGQVARLQHRGFAYIKI</sequence>